<dbReference type="PANTHER" id="PTHR13929:SF0">
    <property type="entry name" value="UBIA PRENYLTRANSFERASE DOMAIN-CONTAINING PROTEIN 1"/>
    <property type="match status" value="1"/>
</dbReference>
<dbReference type="GO" id="GO:0004659">
    <property type="term" value="F:prenyltransferase activity"/>
    <property type="evidence" value="ECO:0007669"/>
    <property type="project" value="InterPro"/>
</dbReference>
<keyword evidence="2" id="KW-0808">Transferase</keyword>
<feature type="transmembrane region" description="Helical" evidence="6">
    <location>
        <begin position="275"/>
        <end position="300"/>
    </location>
</feature>
<gene>
    <name evidence="7" type="ORF">KC19_10G011500</name>
</gene>
<organism evidence="7 8">
    <name type="scientific">Ceratodon purpureus</name>
    <name type="common">Fire moss</name>
    <name type="synonym">Dicranum purpureum</name>
    <dbReference type="NCBI Taxonomy" id="3225"/>
    <lineage>
        <taxon>Eukaryota</taxon>
        <taxon>Viridiplantae</taxon>
        <taxon>Streptophyta</taxon>
        <taxon>Embryophyta</taxon>
        <taxon>Bryophyta</taxon>
        <taxon>Bryophytina</taxon>
        <taxon>Bryopsida</taxon>
        <taxon>Dicranidae</taxon>
        <taxon>Pseudoditrichales</taxon>
        <taxon>Ditrichaceae</taxon>
        <taxon>Ceratodon</taxon>
    </lineage>
</organism>
<evidence type="ECO:0008006" key="9">
    <source>
        <dbReference type="Google" id="ProtNLM"/>
    </source>
</evidence>
<evidence type="ECO:0000313" key="7">
    <source>
        <dbReference type="EMBL" id="KAG0558198.1"/>
    </source>
</evidence>
<feature type="transmembrane region" description="Helical" evidence="6">
    <location>
        <begin position="188"/>
        <end position="213"/>
    </location>
</feature>
<evidence type="ECO:0000256" key="2">
    <source>
        <dbReference type="ARBA" id="ARBA00022679"/>
    </source>
</evidence>
<feature type="transmembrane region" description="Helical" evidence="6">
    <location>
        <begin position="386"/>
        <end position="408"/>
    </location>
</feature>
<dbReference type="InterPro" id="IPR000537">
    <property type="entry name" value="UbiA_prenyltransferase"/>
</dbReference>
<dbReference type="InterPro" id="IPR011937">
    <property type="entry name" value="DHNA_phytyltransferase_MenA"/>
</dbReference>
<dbReference type="EMBL" id="CM026431">
    <property type="protein sequence ID" value="KAG0558198.1"/>
    <property type="molecule type" value="Genomic_DNA"/>
</dbReference>
<dbReference type="Pfam" id="PF01040">
    <property type="entry name" value="UbiA"/>
    <property type="match status" value="1"/>
</dbReference>
<keyword evidence="3 6" id="KW-0812">Transmembrane</keyword>
<proteinExistence type="inferred from homology"/>
<keyword evidence="8" id="KW-1185">Reference proteome</keyword>
<evidence type="ECO:0000256" key="4">
    <source>
        <dbReference type="ARBA" id="ARBA00022989"/>
    </source>
</evidence>
<feature type="transmembrane region" description="Helical" evidence="6">
    <location>
        <begin position="250"/>
        <end position="269"/>
    </location>
</feature>
<dbReference type="PANTHER" id="PTHR13929">
    <property type="entry name" value="1,4-DIHYDROXY-2-NAPHTHOATE OCTAPRENYLTRANSFERASE"/>
    <property type="match status" value="1"/>
</dbReference>
<dbReference type="GO" id="GO:0016020">
    <property type="term" value="C:membrane"/>
    <property type="evidence" value="ECO:0007669"/>
    <property type="project" value="UniProtKB-SubCell"/>
</dbReference>
<feature type="transmembrane region" description="Helical" evidence="6">
    <location>
        <begin position="219"/>
        <end position="238"/>
    </location>
</feature>
<evidence type="ECO:0000256" key="1">
    <source>
        <dbReference type="ARBA" id="ARBA00004141"/>
    </source>
</evidence>
<evidence type="ECO:0000313" key="8">
    <source>
        <dbReference type="Proteomes" id="UP000822688"/>
    </source>
</evidence>
<keyword evidence="4 6" id="KW-1133">Transmembrane helix</keyword>
<feature type="transmembrane region" description="Helical" evidence="6">
    <location>
        <begin position="330"/>
        <end position="350"/>
    </location>
</feature>
<comment type="subcellular location">
    <subcellularLocation>
        <location evidence="1">Membrane</location>
        <topology evidence="1">Multi-pass membrane protein</topology>
    </subcellularLocation>
</comment>
<dbReference type="CDD" id="cd13962">
    <property type="entry name" value="PT_UbiA_UBIAD1"/>
    <property type="match status" value="1"/>
</dbReference>
<dbReference type="GO" id="GO:0042372">
    <property type="term" value="P:phylloquinone biosynthetic process"/>
    <property type="evidence" value="ECO:0007669"/>
    <property type="project" value="InterPro"/>
</dbReference>
<evidence type="ECO:0000256" key="5">
    <source>
        <dbReference type="ARBA" id="ARBA00023136"/>
    </source>
</evidence>
<dbReference type="Proteomes" id="UP000822688">
    <property type="component" value="Chromosome 10"/>
</dbReference>
<dbReference type="HAMAP" id="MF_01938">
    <property type="entry name" value="MenA_2"/>
    <property type="match status" value="1"/>
</dbReference>
<dbReference type="OrthoDB" id="5263at2759"/>
<sequence length="418" mass="44132">MSMGCGMQSSSLLRPSLSSKGVVCSSVGSVGDFGNLFAGERKRLGVRTSAHIVASRLPCVSITGEHCEVRRCSLRSARPPCAQTRASFSEAEAVTSPELDMVTPPEAEEELSQATLIWRAVKLPLYSVAVIPLTVGAAAAYLQSGLFFSGRYWLLLGSSVLVITWLNLSNDAYDAETGVDKDKKESVVNITGSQTGVLGAAYACLALGAMGIVKAAQRIGDMRVVGLLSAAILCGYVYQCPPFRLSYKGLGEPLCFVAFGPLATTAFYLCHASGVGALPVTLTVLGVSVLVGITTSLILFCSHFHQIEGDLAVGKMSPLVRLGTEKGSKVVQTAVISVYTIIALLTALKALPLTCFGLSLLTLPIGKLVLQFIGKNHADKNLIFMAKYYCVRLHVALGVALSLGLLLAPKIPAGVIFW</sequence>
<dbReference type="NCBIfam" id="TIGR02235">
    <property type="entry name" value="menA_cyano-plnt"/>
    <property type="match status" value="1"/>
</dbReference>
<comment type="caution">
    <text evidence="7">The sequence shown here is derived from an EMBL/GenBank/DDBJ whole genome shotgun (WGS) entry which is preliminary data.</text>
</comment>
<dbReference type="AlphaFoldDB" id="A0A8T0GKE7"/>
<feature type="transmembrane region" description="Helical" evidence="6">
    <location>
        <begin position="123"/>
        <end position="144"/>
    </location>
</feature>
<evidence type="ECO:0000256" key="6">
    <source>
        <dbReference type="SAM" id="Phobius"/>
    </source>
</evidence>
<reference evidence="7" key="1">
    <citation type="submission" date="2020-06" db="EMBL/GenBank/DDBJ databases">
        <title>WGS assembly of Ceratodon purpureus strain R40.</title>
        <authorList>
            <person name="Carey S.B."/>
            <person name="Jenkins J."/>
            <person name="Shu S."/>
            <person name="Lovell J.T."/>
            <person name="Sreedasyam A."/>
            <person name="Maumus F."/>
            <person name="Tiley G.P."/>
            <person name="Fernandez-Pozo N."/>
            <person name="Barry K."/>
            <person name="Chen C."/>
            <person name="Wang M."/>
            <person name="Lipzen A."/>
            <person name="Daum C."/>
            <person name="Saski C.A."/>
            <person name="Payton A.C."/>
            <person name="Mcbreen J.C."/>
            <person name="Conrad R.E."/>
            <person name="Kollar L.M."/>
            <person name="Olsson S."/>
            <person name="Huttunen S."/>
            <person name="Landis J.B."/>
            <person name="Wickett N.J."/>
            <person name="Johnson M.G."/>
            <person name="Rensing S.A."/>
            <person name="Grimwood J."/>
            <person name="Schmutz J."/>
            <person name="Mcdaniel S.F."/>
        </authorList>
    </citation>
    <scope>NUCLEOTIDE SEQUENCE</scope>
    <source>
        <strain evidence="7">R40</strain>
    </source>
</reference>
<dbReference type="InterPro" id="IPR026046">
    <property type="entry name" value="UBIAD1"/>
</dbReference>
<keyword evidence="5 6" id="KW-0472">Membrane</keyword>
<evidence type="ECO:0000256" key="3">
    <source>
        <dbReference type="ARBA" id="ARBA00022692"/>
    </source>
</evidence>
<protein>
    <recommendedName>
        <fullName evidence="9">2-carboxy-1,4-naphthoquinone phytyltransferase, chloroplastic</fullName>
    </recommendedName>
</protein>
<accession>A0A8T0GKE7</accession>
<name>A0A8T0GKE7_CERPU</name>